<dbReference type="Proteomes" id="UP000616151">
    <property type="component" value="Unassembled WGS sequence"/>
</dbReference>
<sequence length="125" mass="14446">MNLNQISVPARDIKASIAFYRRLGLTLIVETQIYARFELPDGEATMSLHKTDAALGEEGIYVYFECADLDARVKALQTEGIVFENEPEDQRWLWREAWLKDPAGNWLCLYLAGENRKNPPWRITE</sequence>
<gene>
    <name evidence="1" type="ORF">JHL16_13135</name>
</gene>
<evidence type="ECO:0000313" key="1">
    <source>
        <dbReference type="EMBL" id="MBK1867293.1"/>
    </source>
</evidence>
<evidence type="ECO:0000313" key="2">
    <source>
        <dbReference type="Proteomes" id="UP000616151"/>
    </source>
</evidence>
<organism evidence="1 2">
    <name type="scientific">Taklimakanibacter albus</name>
    <dbReference type="NCBI Taxonomy" id="2800327"/>
    <lineage>
        <taxon>Bacteria</taxon>
        <taxon>Pseudomonadati</taxon>
        <taxon>Pseudomonadota</taxon>
        <taxon>Alphaproteobacteria</taxon>
        <taxon>Hyphomicrobiales</taxon>
        <taxon>Aestuariivirgaceae</taxon>
        <taxon>Taklimakanibacter</taxon>
    </lineage>
</organism>
<protein>
    <submittedName>
        <fullName evidence="1">VOC family protein</fullName>
    </submittedName>
</protein>
<keyword evidence="2" id="KW-1185">Reference proteome</keyword>
<comment type="caution">
    <text evidence="1">The sequence shown here is derived from an EMBL/GenBank/DDBJ whole genome shotgun (WGS) entry which is preliminary data.</text>
</comment>
<reference evidence="1" key="1">
    <citation type="submission" date="2021-01" db="EMBL/GenBank/DDBJ databases">
        <authorList>
            <person name="Sun Q."/>
        </authorList>
    </citation>
    <scope>NUCLEOTIDE SEQUENCE</scope>
    <source>
        <strain evidence="1">YIM B02566</strain>
    </source>
</reference>
<accession>A0ACC5R4J3</accession>
<proteinExistence type="predicted"/>
<name>A0ACC5R4J3_9HYPH</name>
<dbReference type="EMBL" id="JAENHL010000007">
    <property type="protein sequence ID" value="MBK1867293.1"/>
    <property type="molecule type" value="Genomic_DNA"/>
</dbReference>